<dbReference type="AlphaFoldDB" id="A0A540KR49"/>
<name>A0A540KR49_MALBA</name>
<comment type="caution">
    <text evidence="1">The sequence shown here is derived from an EMBL/GenBank/DDBJ whole genome shotgun (WGS) entry which is preliminary data.</text>
</comment>
<gene>
    <name evidence="1" type="ORF">C1H46_037739</name>
</gene>
<proteinExistence type="predicted"/>
<dbReference type="EMBL" id="VIEB01001016">
    <property type="protein sequence ID" value="TQD76705.1"/>
    <property type="molecule type" value="Genomic_DNA"/>
</dbReference>
<dbReference type="Proteomes" id="UP000315295">
    <property type="component" value="Unassembled WGS sequence"/>
</dbReference>
<accession>A0A540KR49</accession>
<evidence type="ECO:0000313" key="1">
    <source>
        <dbReference type="EMBL" id="TQD76705.1"/>
    </source>
</evidence>
<organism evidence="1 2">
    <name type="scientific">Malus baccata</name>
    <name type="common">Siberian crab apple</name>
    <name type="synonym">Pyrus baccata</name>
    <dbReference type="NCBI Taxonomy" id="106549"/>
    <lineage>
        <taxon>Eukaryota</taxon>
        <taxon>Viridiplantae</taxon>
        <taxon>Streptophyta</taxon>
        <taxon>Embryophyta</taxon>
        <taxon>Tracheophyta</taxon>
        <taxon>Spermatophyta</taxon>
        <taxon>Magnoliopsida</taxon>
        <taxon>eudicotyledons</taxon>
        <taxon>Gunneridae</taxon>
        <taxon>Pentapetalae</taxon>
        <taxon>rosids</taxon>
        <taxon>fabids</taxon>
        <taxon>Rosales</taxon>
        <taxon>Rosaceae</taxon>
        <taxon>Amygdaloideae</taxon>
        <taxon>Maleae</taxon>
        <taxon>Malus</taxon>
    </lineage>
</organism>
<protein>
    <submittedName>
        <fullName evidence="1">Uncharacterized protein</fullName>
    </submittedName>
</protein>
<sequence>MRVPLPFGHKIVGNVDNKLPNAFSFRSLYILYPGQLCKDLSFKHLSCKICHQTSPQIAPPTCANPAKVGAYVKSKTVTILAIYKRKKNGGIPLLASHVPKMCINA</sequence>
<evidence type="ECO:0000313" key="2">
    <source>
        <dbReference type="Proteomes" id="UP000315295"/>
    </source>
</evidence>
<keyword evidence="2" id="KW-1185">Reference proteome</keyword>
<reference evidence="1 2" key="1">
    <citation type="journal article" date="2019" name="G3 (Bethesda)">
        <title>Sequencing of a Wild Apple (Malus baccata) Genome Unravels the Differences Between Cultivated and Wild Apple Species Regarding Disease Resistance and Cold Tolerance.</title>
        <authorList>
            <person name="Chen X."/>
        </authorList>
    </citation>
    <scope>NUCLEOTIDE SEQUENCE [LARGE SCALE GENOMIC DNA]</scope>
    <source>
        <strain evidence="2">cv. Shandingzi</strain>
        <tissue evidence="1">Leaves</tissue>
    </source>
</reference>